<feature type="region of interest" description="Disordered" evidence="1">
    <location>
        <begin position="130"/>
        <end position="152"/>
    </location>
</feature>
<evidence type="ECO:0000256" key="1">
    <source>
        <dbReference type="SAM" id="MobiDB-lite"/>
    </source>
</evidence>
<dbReference type="EMBL" id="JAODUO010000284">
    <property type="protein sequence ID" value="KAK2184051.1"/>
    <property type="molecule type" value="Genomic_DNA"/>
</dbReference>
<feature type="compositionally biased region" description="Pro residues" evidence="1">
    <location>
        <begin position="138"/>
        <end position="152"/>
    </location>
</feature>
<feature type="transmembrane region" description="Helical" evidence="2">
    <location>
        <begin position="6"/>
        <end position="30"/>
    </location>
</feature>
<comment type="caution">
    <text evidence="3">The sequence shown here is derived from an EMBL/GenBank/DDBJ whole genome shotgun (WGS) entry which is preliminary data.</text>
</comment>
<evidence type="ECO:0000313" key="3">
    <source>
        <dbReference type="EMBL" id="KAK2184051.1"/>
    </source>
</evidence>
<evidence type="ECO:0000313" key="4">
    <source>
        <dbReference type="Proteomes" id="UP001209878"/>
    </source>
</evidence>
<feature type="compositionally biased region" description="Basic and acidic residues" evidence="1">
    <location>
        <begin position="47"/>
        <end position="61"/>
    </location>
</feature>
<keyword evidence="4" id="KW-1185">Reference proteome</keyword>
<gene>
    <name evidence="3" type="ORF">NP493_285g01001</name>
</gene>
<evidence type="ECO:0000256" key="2">
    <source>
        <dbReference type="SAM" id="Phobius"/>
    </source>
</evidence>
<name>A0AAD9NX25_RIDPI</name>
<feature type="region of interest" description="Disordered" evidence="1">
    <location>
        <begin position="41"/>
        <end position="61"/>
    </location>
</feature>
<accession>A0AAD9NX25</accession>
<dbReference type="AlphaFoldDB" id="A0AAD9NX25"/>
<organism evidence="3 4">
    <name type="scientific">Ridgeia piscesae</name>
    <name type="common">Tubeworm</name>
    <dbReference type="NCBI Taxonomy" id="27915"/>
    <lineage>
        <taxon>Eukaryota</taxon>
        <taxon>Metazoa</taxon>
        <taxon>Spiralia</taxon>
        <taxon>Lophotrochozoa</taxon>
        <taxon>Annelida</taxon>
        <taxon>Polychaeta</taxon>
        <taxon>Sedentaria</taxon>
        <taxon>Canalipalpata</taxon>
        <taxon>Sabellida</taxon>
        <taxon>Siboglinidae</taxon>
        <taxon>Ridgeia</taxon>
    </lineage>
</organism>
<keyword evidence="2" id="KW-0812">Transmembrane</keyword>
<dbReference type="Proteomes" id="UP001209878">
    <property type="component" value="Unassembled WGS sequence"/>
</dbReference>
<sequence>MFVLGVSIVIVLGIALIIGLMVLAVGLIILRRQSPCRFGRRPPAVPTRRDKENVHNAWQEHRDSQLSYGRANWLTADRTMYAGGPELPPCTPLMETLRKQSLYGQLQQTTLPCGCSTYVTSAELGNYTSGMSTLPRSAPAPPKVSQKPPQPPHYFVLDPATKRIMDTGNKLASQPDQQDARRNSFGFVAMETDDVKLRQRTTDGTTSCAEDDDLKSPEKRIKYIQHCEAPDVSYTAICKDSIESNMQ</sequence>
<keyword evidence="2" id="KW-1133">Transmembrane helix</keyword>
<proteinExistence type="predicted"/>
<protein>
    <submittedName>
        <fullName evidence="3">Uncharacterized protein</fullName>
    </submittedName>
</protein>
<reference evidence="3" key="1">
    <citation type="journal article" date="2023" name="Mol. Biol. Evol.">
        <title>Third-Generation Sequencing Reveals the Adaptive Role of the Epigenome in Three Deep-Sea Polychaetes.</title>
        <authorList>
            <person name="Perez M."/>
            <person name="Aroh O."/>
            <person name="Sun Y."/>
            <person name="Lan Y."/>
            <person name="Juniper S.K."/>
            <person name="Young C.R."/>
            <person name="Angers B."/>
            <person name="Qian P.Y."/>
        </authorList>
    </citation>
    <scope>NUCLEOTIDE SEQUENCE</scope>
    <source>
        <strain evidence="3">R07B-5</strain>
    </source>
</reference>
<keyword evidence="2" id="KW-0472">Membrane</keyword>